<proteinExistence type="predicted"/>
<evidence type="ECO:0000313" key="1">
    <source>
        <dbReference type="EMBL" id="CAF4420447.1"/>
    </source>
</evidence>
<gene>
    <name evidence="1" type="ORF">BYL167_LOCUS32439</name>
</gene>
<dbReference type="EMBL" id="CAJOBH010060085">
    <property type="protein sequence ID" value="CAF4420447.1"/>
    <property type="molecule type" value="Genomic_DNA"/>
</dbReference>
<comment type="caution">
    <text evidence="1">The sequence shown here is derived from an EMBL/GenBank/DDBJ whole genome shotgun (WGS) entry which is preliminary data.</text>
</comment>
<protein>
    <submittedName>
        <fullName evidence="1">Uncharacterized protein</fullName>
    </submittedName>
</protein>
<name>A0A8S2VVN3_9BILA</name>
<organism evidence="1 2">
    <name type="scientific">Rotaria magnacalcarata</name>
    <dbReference type="NCBI Taxonomy" id="392030"/>
    <lineage>
        <taxon>Eukaryota</taxon>
        <taxon>Metazoa</taxon>
        <taxon>Spiralia</taxon>
        <taxon>Gnathifera</taxon>
        <taxon>Rotifera</taxon>
        <taxon>Eurotatoria</taxon>
        <taxon>Bdelloidea</taxon>
        <taxon>Philodinida</taxon>
        <taxon>Philodinidae</taxon>
        <taxon>Rotaria</taxon>
    </lineage>
</organism>
<accession>A0A8S2VVN3</accession>
<reference evidence="1" key="1">
    <citation type="submission" date="2021-02" db="EMBL/GenBank/DDBJ databases">
        <authorList>
            <person name="Nowell W R."/>
        </authorList>
    </citation>
    <scope>NUCLEOTIDE SEQUENCE</scope>
</reference>
<evidence type="ECO:0000313" key="2">
    <source>
        <dbReference type="Proteomes" id="UP000681967"/>
    </source>
</evidence>
<dbReference type="AlphaFoldDB" id="A0A8S2VVN3"/>
<dbReference type="Proteomes" id="UP000681967">
    <property type="component" value="Unassembled WGS sequence"/>
</dbReference>
<sequence>MLTSSWNWLAYWGVSILRDEFRLKIKAKSYFPK</sequence>
<feature type="non-terminal residue" evidence="1">
    <location>
        <position position="33"/>
    </location>
</feature>